<gene>
    <name evidence="4" type="ORF">LTR84_000674</name>
</gene>
<dbReference type="Proteomes" id="UP001358417">
    <property type="component" value="Unassembled WGS sequence"/>
</dbReference>
<accession>A0AAV9NRT3</accession>
<keyword evidence="2" id="KW-0378">Hydrolase</keyword>
<dbReference type="InterPro" id="IPR000073">
    <property type="entry name" value="AB_hydrolase_1"/>
</dbReference>
<dbReference type="PIRSF" id="PIRSF005539">
    <property type="entry name" value="Pept_S33_TRI_F1"/>
    <property type="match status" value="1"/>
</dbReference>
<evidence type="ECO:0000256" key="2">
    <source>
        <dbReference type="ARBA" id="ARBA00022801"/>
    </source>
</evidence>
<comment type="caution">
    <text evidence="4">The sequence shown here is derived from an EMBL/GenBank/DDBJ whole genome shotgun (WGS) entry which is preliminary data.</text>
</comment>
<dbReference type="InterPro" id="IPR005945">
    <property type="entry name" value="Pro_imino_pep"/>
</dbReference>
<dbReference type="GO" id="GO:0006508">
    <property type="term" value="P:proteolysis"/>
    <property type="evidence" value="ECO:0007669"/>
    <property type="project" value="InterPro"/>
</dbReference>
<dbReference type="GO" id="GO:0008233">
    <property type="term" value="F:peptidase activity"/>
    <property type="evidence" value="ECO:0007669"/>
    <property type="project" value="InterPro"/>
</dbReference>
<evidence type="ECO:0000313" key="4">
    <source>
        <dbReference type="EMBL" id="KAK5064840.1"/>
    </source>
</evidence>
<keyword evidence="5" id="KW-1185">Reference proteome</keyword>
<proteinExistence type="inferred from homology"/>
<name>A0AAV9NRT3_9EURO</name>
<dbReference type="EMBL" id="JAVRRD010000001">
    <property type="protein sequence ID" value="KAK5064840.1"/>
    <property type="molecule type" value="Genomic_DNA"/>
</dbReference>
<dbReference type="SUPFAM" id="SSF53474">
    <property type="entry name" value="alpha/beta-Hydrolases"/>
    <property type="match status" value="1"/>
</dbReference>
<reference evidence="4 5" key="1">
    <citation type="submission" date="2023-08" db="EMBL/GenBank/DDBJ databases">
        <title>Black Yeasts Isolated from many extreme environments.</title>
        <authorList>
            <person name="Coleine C."/>
            <person name="Stajich J.E."/>
            <person name="Selbmann L."/>
        </authorList>
    </citation>
    <scope>NUCLEOTIDE SEQUENCE [LARGE SCALE GENOMIC DNA]</scope>
    <source>
        <strain evidence="4 5">CCFEE 5792</strain>
    </source>
</reference>
<dbReference type="Gene3D" id="3.40.50.1820">
    <property type="entry name" value="alpha/beta hydrolase"/>
    <property type="match status" value="1"/>
</dbReference>
<organism evidence="4 5">
    <name type="scientific">Exophiala bonariae</name>
    <dbReference type="NCBI Taxonomy" id="1690606"/>
    <lineage>
        <taxon>Eukaryota</taxon>
        <taxon>Fungi</taxon>
        <taxon>Dikarya</taxon>
        <taxon>Ascomycota</taxon>
        <taxon>Pezizomycotina</taxon>
        <taxon>Eurotiomycetes</taxon>
        <taxon>Chaetothyriomycetidae</taxon>
        <taxon>Chaetothyriales</taxon>
        <taxon>Herpotrichiellaceae</taxon>
        <taxon>Exophiala</taxon>
    </lineage>
</organism>
<feature type="domain" description="AB hydrolase-1" evidence="3">
    <location>
        <begin position="34"/>
        <end position="286"/>
    </location>
</feature>
<dbReference type="RefSeq" id="XP_064712164.1">
    <property type="nucleotide sequence ID" value="XM_064844304.1"/>
</dbReference>
<evidence type="ECO:0000256" key="1">
    <source>
        <dbReference type="ARBA" id="ARBA00010088"/>
    </source>
</evidence>
<dbReference type="GeneID" id="89968896"/>
<sequence>MKQTEGSVDFPCAAAGKDCQIWYMCAGDIRSGRPLVILHGGPGMSHDYLLSLTDLASPTRPLIFFDQIGTGKSTHLPEKRCDYDFWTEQFFLDQVTAVVTLLGIQDDYDLLGQSWGGMLAAAYAATQPAGLRRLVLANTPFSSKMWTDTYKRYRDLMPEELRKQLMQTRTFDTTPTPEYQEALDEFYKRHFMNLDPLPAEIQRCYDDLGRDDTVWKSTLGPDEFDWVGTMATWTMEGRAHLIKVRTLLMNGAQEGADDLSQSEFKKFVDADWVKFDKSTHMPHWEERDKFMRTVSEFLNA</sequence>
<dbReference type="InterPro" id="IPR050266">
    <property type="entry name" value="AB_hydrolase_sf"/>
</dbReference>
<dbReference type="GO" id="GO:0016020">
    <property type="term" value="C:membrane"/>
    <property type="evidence" value="ECO:0007669"/>
    <property type="project" value="TreeGrafter"/>
</dbReference>
<dbReference type="NCBIfam" id="TIGR01250">
    <property type="entry name" value="pro_imino_pep_2"/>
    <property type="match status" value="1"/>
</dbReference>
<dbReference type="PANTHER" id="PTHR43798">
    <property type="entry name" value="MONOACYLGLYCEROL LIPASE"/>
    <property type="match status" value="1"/>
</dbReference>
<comment type="similarity">
    <text evidence="1">Belongs to the peptidase S33 family.</text>
</comment>
<dbReference type="InterPro" id="IPR002410">
    <property type="entry name" value="Peptidase_S33"/>
</dbReference>
<protein>
    <recommendedName>
        <fullName evidence="3">AB hydrolase-1 domain-containing protein</fullName>
    </recommendedName>
</protein>
<evidence type="ECO:0000313" key="5">
    <source>
        <dbReference type="Proteomes" id="UP001358417"/>
    </source>
</evidence>
<dbReference type="AlphaFoldDB" id="A0AAV9NRT3"/>
<dbReference type="Pfam" id="PF00561">
    <property type="entry name" value="Abhydrolase_1"/>
    <property type="match status" value="1"/>
</dbReference>
<dbReference type="PRINTS" id="PR00793">
    <property type="entry name" value="PROAMNOPTASE"/>
</dbReference>
<dbReference type="InterPro" id="IPR029058">
    <property type="entry name" value="AB_hydrolase_fold"/>
</dbReference>
<dbReference type="PANTHER" id="PTHR43798:SF33">
    <property type="entry name" value="HYDROLASE, PUTATIVE (AFU_ORTHOLOGUE AFUA_2G14860)-RELATED"/>
    <property type="match status" value="1"/>
</dbReference>
<evidence type="ECO:0000259" key="3">
    <source>
        <dbReference type="Pfam" id="PF00561"/>
    </source>
</evidence>